<organism evidence="1 2">
    <name type="scientific">Planctomyces bekefii</name>
    <dbReference type="NCBI Taxonomy" id="1653850"/>
    <lineage>
        <taxon>Bacteria</taxon>
        <taxon>Pseudomonadati</taxon>
        <taxon>Planctomycetota</taxon>
        <taxon>Planctomycetia</taxon>
        <taxon>Planctomycetales</taxon>
        <taxon>Planctomycetaceae</taxon>
        <taxon>Planctomyces</taxon>
    </lineage>
</organism>
<accession>A0A5C6M5K6</accession>
<protein>
    <submittedName>
        <fullName evidence="1">Uncharacterized protein</fullName>
    </submittedName>
</protein>
<reference evidence="1 2" key="2">
    <citation type="submission" date="2019-08" db="EMBL/GenBank/DDBJ databases">
        <authorList>
            <person name="Henke P."/>
        </authorList>
    </citation>
    <scope>NUCLEOTIDE SEQUENCE [LARGE SCALE GENOMIC DNA]</scope>
    <source>
        <strain evidence="1">Phe10_nw2017</strain>
    </source>
</reference>
<keyword evidence="2" id="KW-1185">Reference proteome</keyword>
<name>A0A5C6M5K6_9PLAN</name>
<evidence type="ECO:0000313" key="1">
    <source>
        <dbReference type="EMBL" id="TWW09918.1"/>
    </source>
</evidence>
<sequence length="425" mass="49149">MDAILTQSRNPDFIRDEEPNYSPQNIYQALSLIKNEQLNKNRIFLEFTRNYKFKKEDLNNRLQELINRDEKSDLAKLVNLFFENLEELKLNAPDLYSAPESEYTLENIIDALLISKLKYPQEINHLKYSLLPNELLSENLFAIFLKAMFNDKQKPQIFEDLISHQFHDDPSLDDKLSHSSHAITLRGLMFNKFVTNESKERIQLLHDAGSKIENRLRKTLKIDSLKIILVPYGSSLKGYANQFSDLEFGLHIYSKDKKVQKKINKCLSTEDTNADILNIAKEEINKLNPNVSIEELLPEISNVENLSEFFEDHNKLCTNIDIFLPIAYGNKEDIELLRANILSTYSINGGSNSLEWTKMQENFRDCISLGESDEIKAKAFVWLKRAGLIPYRFVKDGLEAINSNFKGLFELPALDTMLRGIDIKT</sequence>
<gene>
    <name evidence="1" type="ORF">E3A20_09530</name>
</gene>
<comment type="caution">
    <text evidence="1">The sequence shown here is derived from an EMBL/GenBank/DDBJ whole genome shotgun (WGS) entry which is preliminary data.</text>
</comment>
<proteinExistence type="predicted"/>
<dbReference type="Proteomes" id="UP000321083">
    <property type="component" value="Unassembled WGS sequence"/>
</dbReference>
<dbReference type="EMBL" id="SRHE01000148">
    <property type="protein sequence ID" value="TWW09918.1"/>
    <property type="molecule type" value="Genomic_DNA"/>
</dbReference>
<reference evidence="1 2" key="1">
    <citation type="submission" date="2019-08" db="EMBL/GenBank/DDBJ databases">
        <title>100 year-old enigma solved: identification of Planctomyces bekefii, the type genus and species of the phylum Planctomycetes.</title>
        <authorList>
            <person name="Svetlana D.N."/>
            <person name="Overmann J."/>
        </authorList>
    </citation>
    <scope>NUCLEOTIDE SEQUENCE [LARGE SCALE GENOMIC DNA]</scope>
    <source>
        <strain evidence="1">Phe10_nw2017</strain>
    </source>
</reference>
<dbReference type="AlphaFoldDB" id="A0A5C6M5K6"/>
<evidence type="ECO:0000313" key="2">
    <source>
        <dbReference type="Proteomes" id="UP000321083"/>
    </source>
</evidence>